<keyword evidence="11" id="KW-0131">Cell cycle</keyword>
<keyword evidence="7" id="KW-0493">Microtubule</keyword>
<protein>
    <recommendedName>
        <fullName evidence="16">Spindle and kinetochore-associated protein 3</fullName>
    </recommendedName>
</protein>
<evidence type="ECO:0000256" key="10">
    <source>
        <dbReference type="ARBA" id="ARBA00023212"/>
    </source>
</evidence>
<keyword evidence="15" id="KW-1185">Reference proteome</keyword>
<evidence type="ECO:0000256" key="1">
    <source>
        <dbReference type="ARBA" id="ARBA00004186"/>
    </source>
</evidence>
<gene>
    <name evidence="14" type="ORF">JRO89_XS12G0136400</name>
</gene>
<evidence type="ECO:0000256" key="7">
    <source>
        <dbReference type="ARBA" id="ARBA00022701"/>
    </source>
</evidence>
<evidence type="ECO:0000313" key="14">
    <source>
        <dbReference type="EMBL" id="KAH7554219.1"/>
    </source>
</evidence>
<evidence type="ECO:0000313" key="15">
    <source>
        <dbReference type="Proteomes" id="UP000827721"/>
    </source>
</evidence>
<evidence type="ECO:0000256" key="12">
    <source>
        <dbReference type="ARBA" id="ARBA00023328"/>
    </source>
</evidence>
<accession>A0ABQ8HCL8</accession>
<evidence type="ECO:0000256" key="8">
    <source>
        <dbReference type="ARBA" id="ARBA00022776"/>
    </source>
</evidence>
<evidence type="ECO:0000256" key="5">
    <source>
        <dbReference type="ARBA" id="ARBA00022490"/>
    </source>
</evidence>
<dbReference type="PANTHER" id="PTHR48118">
    <property type="entry name" value="SPINDLE AND KINETOCHORE-ASSOCIATED PROTEIN 3"/>
    <property type="match status" value="1"/>
</dbReference>
<evidence type="ECO:0000256" key="2">
    <source>
        <dbReference type="ARBA" id="ARBA00004629"/>
    </source>
</evidence>
<keyword evidence="8" id="KW-0498">Mitosis</keyword>
<feature type="region of interest" description="Disordered" evidence="13">
    <location>
        <begin position="195"/>
        <end position="224"/>
    </location>
</feature>
<evidence type="ECO:0000256" key="6">
    <source>
        <dbReference type="ARBA" id="ARBA00022618"/>
    </source>
</evidence>
<dbReference type="InterPro" id="IPR033341">
    <property type="entry name" value="SKA3"/>
</dbReference>
<evidence type="ECO:0000256" key="4">
    <source>
        <dbReference type="ARBA" id="ARBA00022454"/>
    </source>
</evidence>
<keyword evidence="9" id="KW-0995">Kinetochore</keyword>
<comment type="similarity">
    <text evidence="3">Belongs to the SKA3 family.</text>
</comment>
<comment type="subcellular location">
    <subcellularLocation>
        <location evidence="2">Chromosome</location>
        <location evidence="2">Centromere</location>
        <location evidence="2">Kinetochore</location>
    </subcellularLocation>
    <subcellularLocation>
        <location evidence="1">Cytoplasm</location>
        <location evidence="1">Cytoskeleton</location>
        <location evidence="1">Spindle</location>
    </subcellularLocation>
</comment>
<evidence type="ECO:0000256" key="11">
    <source>
        <dbReference type="ARBA" id="ARBA00023306"/>
    </source>
</evidence>
<evidence type="ECO:0008006" key="16">
    <source>
        <dbReference type="Google" id="ProtNLM"/>
    </source>
</evidence>
<evidence type="ECO:0000256" key="9">
    <source>
        <dbReference type="ARBA" id="ARBA00022838"/>
    </source>
</evidence>
<dbReference type="EMBL" id="JAFEMO010000012">
    <property type="protein sequence ID" value="KAH7554219.1"/>
    <property type="molecule type" value="Genomic_DNA"/>
</dbReference>
<organism evidence="14 15">
    <name type="scientific">Xanthoceras sorbifolium</name>
    <dbReference type="NCBI Taxonomy" id="99658"/>
    <lineage>
        <taxon>Eukaryota</taxon>
        <taxon>Viridiplantae</taxon>
        <taxon>Streptophyta</taxon>
        <taxon>Embryophyta</taxon>
        <taxon>Tracheophyta</taxon>
        <taxon>Spermatophyta</taxon>
        <taxon>Magnoliopsida</taxon>
        <taxon>eudicotyledons</taxon>
        <taxon>Gunneridae</taxon>
        <taxon>Pentapetalae</taxon>
        <taxon>rosids</taxon>
        <taxon>malvids</taxon>
        <taxon>Sapindales</taxon>
        <taxon>Sapindaceae</taxon>
        <taxon>Xanthoceroideae</taxon>
        <taxon>Xanthoceras</taxon>
    </lineage>
</organism>
<dbReference type="PANTHER" id="PTHR48118:SF1">
    <property type="entry name" value="SPINDLE AND KINETOCHORE-ASSOCIATED PROTEIN 3"/>
    <property type="match status" value="1"/>
</dbReference>
<keyword evidence="6" id="KW-0132">Cell division</keyword>
<keyword evidence="5" id="KW-0963">Cytoplasm</keyword>
<dbReference type="Proteomes" id="UP000827721">
    <property type="component" value="Unassembled WGS sequence"/>
</dbReference>
<evidence type="ECO:0000256" key="3">
    <source>
        <dbReference type="ARBA" id="ARBA00007716"/>
    </source>
</evidence>
<keyword evidence="4" id="KW-0158">Chromosome</keyword>
<evidence type="ECO:0000256" key="13">
    <source>
        <dbReference type="SAM" id="MobiDB-lite"/>
    </source>
</evidence>
<sequence length="314" mass="34873">MEESILNVSRSLGWFCNHLENSCDALKQSLLRRPIPLDSASSTFIQCLNRRVTSVSSDLNLLESMSFGTVSFEELLGHCNEVYKKNQTQLLQLQDHLKTFHYIPELEIDDEDESASLSTPYASALKDGLDLPSPVSVTRSVMKSLKDDPLLDESLSLKNLGLSDVCLATLASEGNGKIDDPDVSLQEPIKCYEDNLRGRKAPSQPAAKNEGELEDDGESIEGSGSLVKVSKDDYEILPSYMKSLAPWEDLMAAVEKINSSLSKKDKTRGYNYFHQDEIASLGLGPKARSYLLLLMRLNKFVVETVEGVISYRVL</sequence>
<name>A0ABQ8HCL8_9ROSI</name>
<keyword evidence="10" id="KW-0206">Cytoskeleton</keyword>
<keyword evidence="12" id="KW-0137">Centromere</keyword>
<comment type="caution">
    <text evidence="14">The sequence shown here is derived from an EMBL/GenBank/DDBJ whole genome shotgun (WGS) entry which is preliminary data.</text>
</comment>
<reference evidence="14 15" key="1">
    <citation type="submission" date="2021-02" db="EMBL/GenBank/DDBJ databases">
        <title>Plant Genome Project.</title>
        <authorList>
            <person name="Zhang R.-G."/>
        </authorList>
    </citation>
    <scope>NUCLEOTIDE SEQUENCE [LARGE SCALE GENOMIC DNA]</scope>
    <source>
        <tissue evidence="14">Leaves</tissue>
    </source>
</reference>
<proteinExistence type="inferred from homology"/>